<dbReference type="PANTHER" id="PTHR34129:SF1">
    <property type="entry name" value="DUF952 DOMAIN-CONTAINING PROTEIN"/>
    <property type="match status" value="1"/>
</dbReference>
<protein>
    <submittedName>
        <fullName evidence="1">Unannotated protein</fullName>
    </submittedName>
</protein>
<dbReference type="Gene3D" id="3.20.170.20">
    <property type="entry name" value="Protein of unknown function DUF952"/>
    <property type="match status" value="1"/>
</dbReference>
<dbReference type="PANTHER" id="PTHR34129">
    <property type="entry name" value="BLR1139 PROTEIN"/>
    <property type="match status" value="1"/>
</dbReference>
<evidence type="ECO:0000313" key="1">
    <source>
        <dbReference type="EMBL" id="CAB4873336.1"/>
    </source>
</evidence>
<gene>
    <name evidence="1" type="ORF">UFOPK3376_00965</name>
</gene>
<name>A0A6J7DRX6_9ZZZZ</name>
<dbReference type="Pfam" id="PF06108">
    <property type="entry name" value="DUF952"/>
    <property type="match status" value="1"/>
</dbReference>
<dbReference type="InterPro" id="IPR009297">
    <property type="entry name" value="DUF952"/>
</dbReference>
<reference evidence="1" key="1">
    <citation type="submission" date="2020-05" db="EMBL/GenBank/DDBJ databases">
        <authorList>
            <person name="Chiriac C."/>
            <person name="Salcher M."/>
            <person name="Ghai R."/>
            <person name="Kavagutti S V."/>
        </authorList>
    </citation>
    <scope>NUCLEOTIDE SEQUENCE</scope>
</reference>
<organism evidence="1">
    <name type="scientific">freshwater metagenome</name>
    <dbReference type="NCBI Taxonomy" id="449393"/>
    <lineage>
        <taxon>unclassified sequences</taxon>
        <taxon>metagenomes</taxon>
        <taxon>ecological metagenomes</taxon>
    </lineage>
</organism>
<dbReference type="EMBL" id="CAFBLP010000018">
    <property type="protein sequence ID" value="CAB4873336.1"/>
    <property type="molecule type" value="Genomic_DNA"/>
</dbReference>
<proteinExistence type="predicted"/>
<dbReference type="AlphaFoldDB" id="A0A6J7DRX6"/>
<sequence>MSIILHLIPAADWQRFAPDDPVTNASLFTEGFIHCTADAAMLLQVANAFYTSHDGDFVALHIDTSLLTSECIWEAPAHLNAAPPAADASRRNAPPLPSAPLFPHVYGPINRRAVVGLDHVERDASGRFVGYSPGDAIA</sequence>
<accession>A0A6J7DRX6</accession>
<dbReference type="SUPFAM" id="SSF56399">
    <property type="entry name" value="ADP-ribosylation"/>
    <property type="match status" value="1"/>
</dbReference>